<dbReference type="Proteomes" id="UP000327044">
    <property type="component" value="Unassembled WGS sequence"/>
</dbReference>
<dbReference type="FunCoup" id="A0A5N4B111">
    <property type="interactions" value="910"/>
</dbReference>
<dbReference type="PANTHER" id="PTHR45024:SF2">
    <property type="entry name" value="SCP2 DOMAIN-CONTAINING PROTEIN"/>
    <property type="match status" value="1"/>
</dbReference>
<keyword evidence="8" id="KW-0456">Lyase</keyword>
<accession>A0A5N4B111</accession>
<keyword evidence="7" id="KW-0576">Peroxisome</keyword>
<dbReference type="SUPFAM" id="SSF51735">
    <property type="entry name" value="NAD(P)-binding Rossmann-fold domains"/>
    <property type="match status" value="1"/>
</dbReference>
<name>A0A5N4B111_PHOPY</name>
<evidence type="ECO:0000256" key="5">
    <source>
        <dbReference type="ARBA" id="ARBA00023002"/>
    </source>
</evidence>
<dbReference type="EMBL" id="VVIM01000001">
    <property type="protein sequence ID" value="KAB0803289.1"/>
    <property type="molecule type" value="Genomic_DNA"/>
</dbReference>
<dbReference type="InterPro" id="IPR002347">
    <property type="entry name" value="SDR_fam"/>
</dbReference>
<evidence type="ECO:0000256" key="7">
    <source>
        <dbReference type="ARBA" id="ARBA00023140"/>
    </source>
</evidence>
<dbReference type="InterPro" id="IPR036527">
    <property type="entry name" value="SCP2_sterol-bd_dom_sf"/>
</dbReference>
<evidence type="ECO:0000256" key="6">
    <source>
        <dbReference type="ARBA" id="ARBA00023098"/>
    </source>
</evidence>
<comment type="pathway">
    <text evidence="2">Lipid metabolism; fatty acid beta-oxidation.</text>
</comment>
<dbReference type="GO" id="GO:0006635">
    <property type="term" value="P:fatty acid beta-oxidation"/>
    <property type="evidence" value="ECO:0007669"/>
    <property type="project" value="UniProtKB-UniPathway"/>
</dbReference>
<comment type="similarity">
    <text evidence="3">Belongs to the short-chain dehydrogenases/reductases (SDR) family.</text>
</comment>
<dbReference type="Gene3D" id="1.10.287.4290">
    <property type="match status" value="1"/>
</dbReference>
<dbReference type="InterPro" id="IPR057326">
    <property type="entry name" value="KR_dom"/>
</dbReference>
<dbReference type="InterPro" id="IPR002539">
    <property type="entry name" value="MaoC-like_dom"/>
</dbReference>
<evidence type="ECO:0000259" key="10">
    <source>
        <dbReference type="SMART" id="SM00822"/>
    </source>
</evidence>
<dbReference type="Pfam" id="PF01575">
    <property type="entry name" value="MaoC_dehydratas"/>
    <property type="match status" value="1"/>
</dbReference>
<dbReference type="Gene3D" id="3.40.50.720">
    <property type="entry name" value="NAD(P)-binding Rossmann-like Domain"/>
    <property type="match status" value="1"/>
</dbReference>
<dbReference type="GO" id="GO:0018812">
    <property type="term" value="F:3-hydroxyacyl-CoA dehydratase activity"/>
    <property type="evidence" value="ECO:0007669"/>
    <property type="project" value="UniProtKB-ARBA"/>
</dbReference>
<dbReference type="PRINTS" id="PR00080">
    <property type="entry name" value="SDRFAMILY"/>
</dbReference>
<evidence type="ECO:0000256" key="4">
    <source>
        <dbReference type="ARBA" id="ARBA00022832"/>
    </source>
</evidence>
<dbReference type="PROSITE" id="PS00061">
    <property type="entry name" value="ADH_SHORT"/>
    <property type="match status" value="1"/>
</dbReference>
<dbReference type="Pfam" id="PF22622">
    <property type="entry name" value="MFE-2_hydrat-2_N"/>
    <property type="match status" value="1"/>
</dbReference>
<dbReference type="SMART" id="SM00822">
    <property type="entry name" value="PKS_KR"/>
    <property type="match status" value="1"/>
</dbReference>
<dbReference type="Gene3D" id="3.10.129.10">
    <property type="entry name" value="Hotdog Thioesterase"/>
    <property type="match status" value="1"/>
</dbReference>
<evidence type="ECO:0000256" key="9">
    <source>
        <dbReference type="ARBA" id="ARBA00073497"/>
    </source>
</evidence>
<dbReference type="InterPro" id="IPR029069">
    <property type="entry name" value="HotDog_dom_sf"/>
</dbReference>
<protein>
    <recommendedName>
        <fullName evidence="9">Peroxisomal multifunctional enzyme type 2</fullName>
    </recommendedName>
</protein>
<sequence>MSNLRFNGKVAVITGAGAGLGRAYALLFASRGAKVVVNDLGGDPHGGGTGQKAADGVVNEIKQAGGTAVANYDSVTEGSKIIKTALDNYGRVDILVNNAGILRDKSFANLTEDDWDIIQNVHLKGSFKTTQAAFPVMKKQGYGRIIMTSSGSGLYGNFGQANYSAAKTGVVGLANTLAIEGAAKNVYCNVIVPTAGSRLTQGLLPEDLYQELKPELIAPVVAYLCHESCQENGTIIESAAGWAGKSQIYRSKGCLIRQRITDPATIESVQANWPEITNMKNAVPLVSLSASRVALVEKLEYLRKGEQTPTSSSEGALFTFSSKDLILYALGVGASVQNPEELKLLYENHQNFSVIPSFYILPSMHAVTSFRRLNTIPGKTISLENMLHGEQYLEIYNSPPEAGTLLNNPKIVETLDKGSGAAIVTDINSYNEQGALIMRNQCVSFAIGAGNFGGPRTGKKIVPCVPKPDRKPDLSLSYKTTIDQAALYRLSGDTNPLHIDPNFSAIAGYETPILHGLCTLGISVRLVMGAFASYDQKLFRAVKARFTKVVIPGQTLRIDMWRNGNRIHFETVVVENGTAAIAGAYVDLNAIKTGIIQNKVTASTLKSDAVFEYINDQIKVQPDQAKSVNGIFLVKITKDGEIVKEWNTTEMVQTEDIVAEDNEKVLPRAPKGVPDGNYKLIGWSIDTTGRRLIDEICQIAAYSTTSQFSQHIMPFSDLNVGSRRRHNLRIINIGRYRMLKNLKTNKFVKTKSEISALTDFLTWLEANRGDAKDGVILVYHEFRKTSPAMLLEALRRYSLIERFSQVVKGFANGFNIASVQCKNTTKSFSLRVMSRMLLNKEDDFGNAIDRAQAAFEVVVHLGQAEKTDVNDTNANNNNEGHISSFITIIACGGGDGMELILVFWHTSQLRSHCLTSLSMFDHQTSP</sequence>
<dbReference type="PRINTS" id="PR00081">
    <property type="entry name" value="GDHRDH"/>
</dbReference>
<dbReference type="CDD" id="cd05353">
    <property type="entry name" value="hydroxyacyl-CoA-like_DH_SDR_c-like"/>
    <property type="match status" value="1"/>
</dbReference>
<organism evidence="11 12">
    <name type="scientific">Photinus pyralis</name>
    <name type="common">Common eastern firefly</name>
    <name type="synonym">Lampyris pyralis</name>
    <dbReference type="NCBI Taxonomy" id="7054"/>
    <lineage>
        <taxon>Eukaryota</taxon>
        <taxon>Metazoa</taxon>
        <taxon>Ecdysozoa</taxon>
        <taxon>Arthropoda</taxon>
        <taxon>Hexapoda</taxon>
        <taxon>Insecta</taxon>
        <taxon>Pterygota</taxon>
        <taxon>Neoptera</taxon>
        <taxon>Endopterygota</taxon>
        <taxon>Coleoptera</taxon>
        <taxon>Polyphaga</taxon>
        <taxon>Elateriformia</taxon>
        <taxon>Elateroidea</taxon>
        <taxon>Lampyridae</taxon>
        <taxon>Lampyrinae</taxon>
        <taxon>Photinus</taxon>
    </lineage>
</organism>
<keyword evidence="6" id="KW-0443">Lipid metabolism</keyword>
<dbReference type="Pfam" id="PF22123">
    <property type="entry name" value="Exu_RNase_H_like"/>
    <property type="match status" value="1"/>
</dbReference>
<dbReference type="PANTHER" id="PTHR45024">
    <property type="entry name" value="DEHYDROGENASES, SHORT CHAIN"/>
    <property type="match status" value="1"/>
</dbReference>
<proteinExistence type="inferred from homology"/>
<dbReference type="AlphaFoldDB" id="A0A5N4B111"/>
<feature type="domain" description="Ketoreductase" evidence="10">
    <location>
        <begin position="9"/>
        <end position="202"/>
    </location>
</feature>
<dbReference type="InterPro" id="IPR054362">
    <property type="entry name" value="Exu_RNase_H-like"/>
</dbReference>
<dbReference type="UniPathway" id="UPA00659"/>
<dbReference type="SUPFAM" id="SSF54637">
    <property type="entry name" value="Thioesterase/thiol ester dehydrase-isomerase"/>
    <property type="match status" value="2"/>
</dbReference>
<dbReference type="Gene3D" id="3.30.1050.10">
    <property type="entry name" value="SCP2 sterol-binding domain"/>
    <property type="match status" value="1"/>
</dbReference>
<dbReference type="FunFam" id="3.40.50.720:FF:000185">
    <property type="entry name" value="peroxisomal multifunctional enzyme type 2"/>
    <property type="match status" value="1"/>
</dbReference>
<comment type="subcellular location">
    <subcellularLocation>
        <location evidence="1">Peroxisome</location>
    </subcellularLocation>
</comment>
<evidence type="ECO:0000256" key="2">
    <source>
        <dbReference type="ARBA" id="ARBA00005005"/>
    </source>
</evidence>
<dbReference type="CDD" id="cd03448">
    <property type="entry name" value="HDE_HSD"/>
    <property type="match status" value="1"/>
</dbReference>
<dbReference type="InterPro" id="IPR020904">
    <property type="entry name" value="Sc_DH/Rdtase_CS"/>
</dbReference>
<dbReference type="InterPro" id="IPR036291">
    <property type="entry name" value="NAD(P)-bd_dom_sf"/>
</dbReference>
<dbReference type="InterPro" id="IPR051687">
    <property type="entry name" value="Peroxisomal_Beta-Oxidation"/>
</dbReference>
<evidence type="ECO:0000313" key="11">
    <source>
        <dbReference type="EMBL" id="KAB0803289.1"/>
    </source>
</evidence>
<dbReference type="GO" id="GO:0016491">
    <property type="term" value="F:oxidoreductase activity"/>
    <property type="evidence" value="ECO:0007669"/>
    <property type="project" value="UniProtKB-KW"/>
</dbReference>
<evidence type="ECO:0000256" key="3">
    <source>
        <dbReference type="ARBA" id="ARBA00006484"/>
    </source>
</evidence>
<keyword evidence="12" id="KW-1185">Reference proteome</keyword>
<dbReference type="Pfam" id="PF00106">
    <property type="entry name" value="adh_short"/>
    <property type="match status" value="1"/>
</dbReference>
<dbReference type="GO" id="GO:0005777">
    <property type="term" value="C:peroxisome"/>
    <property type="evidence" value="ECO:0007669"/>
    <property type="project" value="UniProtKB-SubCell"/>
</dbReference>
<keyword evidence="5" id="KW-0560">Oxidoreductase</keyword>
<dbReference type="InterPro" id="IPR054357">
    <property type="entry name" value="MFE-2_N"/>
</dbReference>
<evidence type="ECO:0000256" key="1">
    <source>
        <dbReference type="ARBA" id="ARBA00004275"/>
    </source>
</evidence>
<reference evidence="11 12" key="1">
    <citation type="journal article" date="2018" name="Elife">
        <title>Firefly genomes illuminate parallel origins of bioluminescence in beetles.</title>
        <authorList>
            <person name="Fallon T.R."/>
            <person name="Lower S.E."/>
            <person name="Chang C.H."/>
            <person name="Bessho-Uehara M."/>
            <person name="Martin G.J."/>
            <person name="Bewick A.J."/>
            <person name="Behringer M."/>
            <person name="Debat H.J."/>
            <person name="Wong I."/>
            <person name="Day J.C."/>
            <person name="Suvorov A."/>
            <person name="Silva C.J."/>
            <person name="Stanger-Hall K.F."/>
            <person name="Hall D.W."/>
            <person name="Schmitz R.J."/>
            <person name="Nelson D.R."/>
            <person name="Lewis S.M."/>
            <person name="Shigenobu S."/>
            <person name="Bybee S.M."/>
            <person name="Larracuente A.M."/>
            <person name="Oba Y."/>
            <person name="Weng J.K."/>
        </authorList>
    </citation>
    <scope>NUCLEOTIDE SEQUENCE [LARGE SCALE GENOMIC DNA]</scope>
    <source>
        <strain evidence="11">1611_PpyrPB1</strain>
        <tissue evidence="11">Whole body</tissue>
    </source>
</reference>
<comment type="caution">
    <text evidence="11">The sequence shown here is derived from an EMBL/GenBank/DDBJ whole genome shotgun (WGS) entry which is preliminary data.</text>
</comment>
<keyword evidence="4" id="KW-0276">Fatty acid metabolism</keyword>
<gene>
    <name evidence="11" type="ORF">PPYR_00259</name>
</gene>
<dbReference type="InParanoid" id="A0A5N4B111"/>
<evidence type="ECO:0000256" key="8">
    <source>
        <dbReference type="ARBA" id="ARBA00023239"/>
    </source>
</evidence>
<evidence type="ECO:0000313" key="12">
    <source>
        <dbReference type="Proteomes" id="UP000327044"/>
    </source>
</evidence>